<dbReference type="Proteomes" id="UP000838756">
    <property type="component" value="Unassembled WGS sequence"/>
</dbReference>
<protein>
    <submittedName>
        <fullName evidence="1">Jg26554 protein</fullName>
    </submittedName>
</protein>
<reference evidence="1" key="1">
    <citation type="submission" date="2022-03" db="EMBL/GenBank/DDBJ databases">
        <authorList>
            <person name="Lindestad O."/>
        </authorList>
    </citation>
    <scope>NUCLEOTIDE SEQUENCE</scope>
</reference>
<accession>A0A8S4R1I8</accession>
<evidence type="ECO:0000313" key="2">
    <source>
        <dbReference type="Proteomes" id="UP000838756"/>
    </source>
</evidence>
<sequence>MLMTPAKRQVSRSRGDHVLLNRRLRAARNVNKVPQRSANKRNRGHSTVNLPRLTTLKLSMPFEIRKNFESFQTLHCRLRCSDHCHYSSEYEVTNWHR</sequence>
<dbReference type="EMBL" id="CAKXAJ010021770">
    <property type="protein sequence ID" value="CAH2226661.1"/>
    <property type="molecule type" value="Genomic_DNA"/>
</dbReference>
<evidence type="ECO:0000313" key="1">
    <source>
        <dbReference type="EMBL" id="CAH2226661.1"/>
    </source>
</evidence>
<organism evidence="1 2">
    <name type="scientific">Pararge aegeria aegeria</name>
    <dbReference type="NCBI Taxonomy" id="348720"/>
    <lineage>
        <taxon>Eukaryota</taxon>
        <taxon>Metazoa</taxon>
        <taxon>Ecdysozoa</taxon>
        <taxon>Arthropoda</taxon>
        <taxon>Hexapoda</taxon>
        <taxon>Insecta</taxon>
        <taxon>Pterygota</taxon>
        <taxon>Neoptera</taxon>
        <taxon>Endopterygota</taxon>
        <taxon>Lepidoptera</taxon>
        <taxon>Glossata</taxon>
        <taxon>Ditrysia</taxon>
        <taxon>Papilionoidea</taxon>
        <taxon>Nymphalidae</taxon>
        <taxon>Satyrinae</taxon>
        <taxon>Satyrini</taxon>
        <taxon>Parargina</taxon>
        <taxon>Pararge</taxon>
    </lineage>
</organism>
<comment type="caution">
    <text evidence="1">The sequence shown here is derived from an EMBL/GenBank/DDBJ whole genome shotgun (WGS) entry which is preliminary data.</text>
</comment>
<dbReference type="AlphaFoldDB" id="A0A8S4R1I8"/>
<gene>
    <name evidence="1" type="primary">jg26554</name>
    <name evidence="1" type="ORF">PAEG_LOCUS7356</name>
</gene>
<proteinExistence type="predicted"/>
<keyword evidence="2" id="KW-1185">Reference proteome</keyword>
<name>A0A8S4R1I8_9NEOP</name>